<dbReference type="PANTHER" id="PTHR43806:SF11">
    <property type="entry name" value="CEREVISIN-RELATED"/>
    <property type="match status" value="1"/>
</dbReference>
<dbReference type="EMBL" id="CP002913">
    <property type="protein sequence ID" value="AEK19749.1"/>
    <property type="molecule type" value="Genomic_DNA"/>
</dbReference>
<dbReference type="GO" id="GO:0004252">
    <property type="term" value="F:serine-type endopeptidase activity"/>
    <property type="evidence" value="ECO:0007669"/>
    <property type="project" value="UniProtKB-UniRule"/>
</dbReference>
<evidence type="ECO:0000256" key="2">
    <source>
        <dbReference type="ARBA" id="ARBA00022670"/>
    </source>
</evidence>
<keyword evidence="4 5" id="KW-0720">Serine protease</keyword>
<dbReference type="CDD" id="cd04847">
    <property type="entry name" value="Peptidases_S8_Subtilisin_like_2"/>
    <property type="match status" value="1"/>
</dbReference>
<keyword evidence="3 5" id="KW-0378">Hydrolase</keyword>
<dbReference type="PRINTS" id="PR00723">
    <property type="entry name" value="SUBTILISIN"/>
</dbReference>
<dbReference type="Proteomes" id="UP000008889">
    <property type="component" value="Chromosome"/>
</dbReference>
<dbReference type="InterPro" id="IPR000209">
    <property type="entry name" value="Peptidase_S8/S53_dom"/>
</dbReference>
<keyword evidence="2 5" id="KW-0645">Protease</keyword>
<dbReference type="PATRIC" id="fig|1053692.7.peg.869"/>
<dbReference type="HOGENOM" id="CLU_020472_0_0_2"/>
<dbReference type="AlphaFoldDB" id="G0H4W8"/>
<feature type="domain" description="Peptidase S8/S53" evidence="6">
    <location>
        <begin position="252"/>
        <end position="600"/>
    </location>
</feature>
<dbReference type="InterPro" id="IPR050131">
    <property type="entry name" value="Peptidase_S8_subtilisin-like"/>
</dbReference>
<dbReference type="InterPro" id="IPR015500">
    <property type="entry name" value="Peptidase_S8_subtilisin-rel"/>
</dbReference>
<dbReference type="Gene3D" id="3.40.50.200">
    <property type="entry name" value="Peptidase S8/S53 domain"/>
    <property type="match status" value="1"/>
</dbReference>
<evidence type="ECO:0000256" key="4">
    <source>
        <dbReference type="ARBA" id="ARBA00022825"/>
    </source>
</evidence>
<evidence type="ECO:0000256" key="3">
    <source>
        <dbReference type="ARBA" id="ARBA00022801"/>
    </source>
</evidence>
<dbReference type="Pfam" id="PF00082">
    <property type="entry name" value="Peptidase_S8"/>
    <property type="match status" value="1"/>
</dbReference>
<dbReference type="SUPFAM" id="SSF52743">
    <property type="entry name" value="Subtilisin-like"/>
    <property type="match status" value="1"/>
</dbReference>
<evidence type="ECO:0000256" key="5">
    <source>
        <dbReference type="PROSITE-ProRule" id="PRU01240"/>
    </source>
</evidence>
<feature type="active site" description="Charge relay system" evidence="5">
    <location>
        <position position="292"/>
    </location>
</feature>
<dbReference type="GO" id="GO:0006508">
    <property type="term" value="P:proteolysis"/>
    <property type="evidence" value="ECO:0007669"/>
    <property type="project" value="UniProtKB-KW"/>
</dbReference>
<dbReference type="PROSITE" id="PS51892">
    <property type="entry name" value="SUBTILASE"/>
    <property type="match status" value="1"/>
</dbReference>
<feature type="active site" description="Charge relay system" evidence="5">
    <location>
        <position position="533"/>
    </location>
</feature>
<comment type="similarity">
    <text evidence="1 5">Belongs to the peptidase S8 family.</text>
</comment>
<dbReference type="InterPro" id="IPR036852">
    <property type="entry name" value="Peptidase_S8/S53_dom_sf"/>
</dbReference>
<dbReference type="RefSeq" id="WP_013999210.1">
    <property type="nucleotide sequence ID" value="NC_015847.1"/>
</dbReference>
<proteinExistence type="inferred from homology"/>
<dbReference type="InterPro" id="IPR034074">
    <property type="entry name" value="Y4bN_pept_dom"/>
</dbReference>
<accession>G0H4W8</accession>
<evidence type="ECO:0000259" key="6">
    <source>
        <dbReference type="Pfam" id="PF00082"/>
    </source>
</evidence>
<name>G0H4W8_METMI</name>
<reference evidence="7 8" key="1">
    <citation type="journal article" date="2011" name="J. Bacteriol.">
        <title>Complete Genome Sequence of a Nonculturable Methanococcus maripaludis Strain Extracted in a Metagenomic Survey of Petroleum Reservoir Fluids.</title>
        <authorList>
            <person name="Wang X."/>
            <person name="Greenfield P."/>
            <person name="Li D."/>
            <person name="Hendry P."/>
            <person name="Volk H."/>
            <person name="Sutherland T.D."/>
        </authorList>
    </citation>
    <scope>NUCLEOTIDE SEQUENCE [LARGE SCALE GENOMIC DNA]</scope>
    <source>
        <strain evidence="7 8">X1</strain>
    </source>
</reference>
<feature type="active site" description="Charge relay system" evidence="5">
    <location>
        <position position="259"/>
    </location>
</feature>
<organism evidence="8">
    <name type="scientific">Methanococcus maripaludis X1</name>
    <dbReference type="NCBI Taxonomy" id="1053692"/>
    <lineage>
        <taxon>Archaea</taxon>
        <taxon>Methanobacteriati</taxon>
        <taxon>Methanobacteriota</taxon>
        <taxon>Methanomada group</taxon>
        <taxon>Methanococci</taxon>
        <taxon>Methanococcales</taxon>
        <taxon>Methanococcaceae</taxon>
        <taxon>Methanococcus</taxon>
    </lineage>
</organism>
<evidence type="ECO:0000313" key="7">
    <source>
        <dbReference type="EMBL" id="AEK19749.1"/>
    </source>
</evidence>
<sequence>MDHLSLNTHKSYNRYIRPPVLKIPERDKQQFFQQQSENLKKISGGFKEDKITYGDYYDPNLIFKITLEKNVSEKAFIKFLDGMGIQVLSESPGGKGVWIALSKDEDFNKLKEKLSYYADGKYEYADSMALIDNFGDIPVDEKLGQLLIKKPLDDNKEEYLDVELWKMDKKTTYNTIDGIKNLVSKNGGEITDQYISKNISLLRVKAKKEVFGTIMGMREVCNVDRPAKFKILETIAKPIENITMGGRPEVNAVKIAIFDTGITSNHPLLENAVLDEQSFISFTDKFSDDVGHGTQVAGIALYGDVEECIHTSFKPESWLISVKLMYLGEDGPTLEERFIFEKKLEEAVDYVKQHENCRIINLSLGFPDRPFMGGQNQARIAATIDEIAEKYDDTIFVISAGNIAEEELYDEDFESYPKYLLSNEKRVKLIDPATSIYALTVGSIAPRKILMGGHYRNKLVVESPALKDYPSPFTKVGPGLNEMIKPDLVEYGGNVAPCNSGYTSASNPEGGIITLEHDFIRKNRLFGVRCGTSVSAPKISHYLSKLINKYPEASSNLIKALLISSASWPNEMPEEFSRLRRNTSTQDNKLMNIYKIYGYGKPKIGLSLESNEKEVLIAEESSIVLNQVKLHSLNLPEIFMTEGDKEISFTLTYNPPIRRNRKDYMGVTLQYGVYNAELSEVEQYYELKEKNEPVETPNKLKLQPGENTLKKTPHQKASIKLSEIEGIDPTKPLIIAVESYNKWIPLNKEEIIVGGESLMEYLNPDVEFSQNYAVVVAVRHLGNVDLDIYQRIKKANGNRILQPNALRSRVGIK</sequence>
<protein>
    <submittedName>
        <fullName evidence="7">Peptidase S8/S53 subtilisin kexin sedolisin</fullName>
    </submittedName>
</protein>
<dbReference type="KEGG" id="mmd:GYY_04370"/>
<evidence type="ECO:0000256" key="1">
    <source>
        <dbReference type="ARBA" id="ARBA00011073"/>
    </source>
</evidence>
<dbReference type="GeneID" id="10982296"/>
<evidence type="ECO:0000313" key="8">
    <source>
        <dbReference type="Proteomes" id="UP000008889"/>
    </source>
</evidence>
<gene>
    <name evidence="7" type="ORF">GYY_04370</name>
</gene>
<dbReference type="PANTHER" id="PTHR43806">
    <property type="entry name" value="PEPTIDASE S8"/>
    <property type="match status" value="1"/>
</dbReference>